<sequence>MASGNSGKVRTRAQVEAFKQKLEALVRLEGPNEVMKKISEQPIQRIIDKLKQRRLSTVGDEETLRVRLWRARCRALPNSGQLDVPWDPETDEEPEQEQKSLNETIVQMKNQEMEVDGAQGGGAPPAPAGAVFTSQMMEELAEIVRREVNTAVAREIGKLSRGEARADTVGATVNLGLRGSPPRNSNSTPKVERPPRKVRRERATLGDFAAEGERFSSTPWESKMPLGLPLGGRLTGQAEERRVRITGRKSHEQDAWSQGDFVTLEVGGETEEPPRIMQKEPDMRLCDRVSTLEERLGGEESSRGKRVTFTPGEDCTGGAITRNTNRRDPTSGGVSSDVARSAVCSGQTKPLVSGEYNSDEEIECLDSVCMATSETSTPDAQYGAESGQEEGAIVTTIAEIHEPLVGGATERTASSVPPSMSGRAAASSVESSASEEARASHQAVVELEEYIRLMELGVPARLRSEPEGRETVEVSGELIPVLSGPSASTSEDAMDWEESAVLEGYTWQRPAWQQRTDADRRRDARQRRRVNGVGPRQRTPSPGEGRRPNGGGEPLREADMEEMLQQLVAARQPVEEWDGEAFEEVFRGSPEEERLLLEEGEATATLRRSGESTEESARVPTPPLAPVQEQFALPLPPPIQRVSYVAGPHGLVFQPFVEQQRRLPQAEYVLDGQQHRQLRRPGRYQEQQQHQQRPRLQQQQQQREEARVEVRPLSPVAGPSSLSGNATAPARIRGENFGGLEPMRFVPGLDPPRGACFQCHQPGHTRRQCKSRYDGDICTNCGRRGVKVRHCPRCSRAWKKSQRNFHSKKAAARKQLWKAIGGGKR</sequence>
<feature type="region of interest" description="Disordered" evidence="2">
    <location>
        <begin position="409"/>
        <end position="437"/>
    </location>
</feature>
<protein>
    <recommendedName>
        <fullName evidence="3">CCHC-type domain-containing protein</fullName>
    </recommendedName>
</protein>
<keyword evidence="1" id="KW-0479">Metal-binding</keyword>
<comment type="caution">
    <text evidence="4">The sequence shown here is derived from an EMBL/GenBank/DDBJ whole genome shotgun (WGS) entry which is preliminary data.</text>
</comment>
<name>A0ABD2WXH6_9HYME</name>
<dbReference type="InterPro" id="IPR036875">
    <property type="entry name" value="Znf_CCHC_sf"/>
</dbReference>
<dbReference type="GO" id="GO:0008270">
    <property type="term" value="F:zinc ion binding"/>
    <property type="evidence" value="ECO:0007669"/>
    <property type="project" value="UniProtKB-KW"/>
</dbReference>
<evidence type="ECO:0000256" key="1">
    <source>
        <dbReference type="PROSITE-ProRule" id="PRU00047"/>
    </source>
</evidence>
<proteinExistence type="predicted"/>
<keyword evidence="1" id="KW-0862">Zinc</keyword>
<dbReference type="InterPro" id="IPR001878">
    <property type="entry name" value="Znf_CCHC"/>
</dbReference>
<keyword evidence="1" id="KW-0863">Zinc-finger</keyword>
<evidence type="ECO:0000256" key="2">
    <source>
        <dbReference type="SAM" id="MobiDB-lite"/>
    </source>
</evidence>
<feature type="region of interest" description="Disordered" evidence="2">
    <location>
        <begin position="79"/>
        <end position="99"/>
    </location>
</feature>
<feature type="region of interest" description="Disordered" evidence="2">
    <location>
        <begin position="464"/>
        <end position="495"/>
    </location>
</feature>
<feature type="region of interest" description="Disordered" evidence="2">
    <location>
        <begin position="672"/>
        <end position="729"/>
    </location>
</feature>
<feature type="compositionally biased region" description="Low complexity" evidence="2">
    <location>
        <begin position="685"/>
        <end position="701"/>
    </location>
</feature>
<dbReference type="AlphaFoldDB" id="A0ABD2WXH6"/>
<dbReference type="EMBL" id="JBJJXI010000062">
    <property type="protein sequence ID" value="KAL3397667.1"/>
    <property type="molecule type" value="Genomic_DNA"/>
</dbReference>
<gene>
    <name evidence="4" type="ORF">TKK_008751</name>
</gene>
<feature type="region of interest" description="Disordered" evidence="2">
    <location>
        <begin position="173"/>
        <end position="233"/>
    </location>
</feature>
<feature type="region of interest" description="Disordered" evidence="2">
    <location>
        <begin position="293"/>
        <end position="342"/>
    </location>
</feature>
<evidence type="ECO:0000313" key="5">
    <source>
        <dbReference type="Proteomes" id="UP001627154"/>
    </source>
</evidence>
<organism evidence="4 5">
    <name type="scientific">Trichogramma kaykai</name>
    <dbReference type="NCBI Taxonomy" id="54128"/>
    <lineage>
        <taxon>Eukaryota</taxon>
        <taxon>Metazoa</taxon>
        <taxon>Ecdysozoa</taxon>
        <taxon>Arthropoda</taxon>
        <taxon>Hexapoda</taxon>
        <taxon>Insecta</taxon>
        <taxon>Pterygota</taxon>
        <taxon>Neoptera</taxon>
        <taxon>Endopterygota</taxon>
        <taxon>Hymenoptera</taxon>
        <taxon>Apocrita</taxon>
        <taxon>Proctotrupomorpha</taxon>
        <taxon>Chalcidoidea</taxon>
        <taxon>Trichogrammatidae</taxon>
        <taxon>Trichogramma</taxon>
    </lineage>
</organism>
<feature type="domain" description="CCHC-type" evidence="3">
    <location>
        <begin position="756"/>
        <end position="771"/>
    </location>
</feature>
<dbReference type="PROSITE" id="PS50158">
    <property type="entry name" value="ZF_CCHC"/>
    <property type="match status" value="1"/>
</dbReference>
<dbReference type="Proteomes" id="UP001627154">
    <property type="component" value="Unassembled WGS sequence"/>
</dbReference>
<feature type="compositionally biased region" description="Acidic residues" evidence="2">
    <location>
        <begin position="86"/>
        <end position="95"/>
    </location>
</feature>
<dbReference type="SUPFAM" id="SSF57756">
    <property type="entry name" value="Retrovirus zinc finger-like domains"/>
    <property type="match status" value="1"/>
</dbReference>
<evidence type="ECO:0000313" key="4">
    <source>
        <dbReference type="EMBL" id="KAL3397667.1"/>
    </source>
</evidence>
<evidence type="ECO:0000259" key="3">
    <source>
        <dbReference type="PROSITE" id="PS50158"/>
    </source>
</evidence>
<feature type="compositionally biased region" description="Basic and acidic residues" evidence="2">
    <location>
        <begin position="293"/>
        <end position="303"/>
    </location>
</feature>
<feature type="region of interest" description="Disordered" evidence="2">
    <location>
        <begin position="512"/>
        <end position="555"/>
    </location>
</feature>
<feature type="compositionally biased region" description="Low complexity" evidence="2">
    <location>
        <begin position="423"/>
        <end position="434"/>
    </location>
</feature>
<feature type="region of interest" description="Disordered" evidence="2">
    <location>
        <begin position="601"/>
        <end position="621"/>
    </location>
</feature>
<dbReference type="Gene3D" id="4.10.60.10">
    <property type="entry name" value="Zinc finger, CCHC-type"/>
    <property type="match status" value="1"/>
</dbReference>
<dbReference type="SMART" id="SM00343">
    <property type="entry name" value="ZnF_C2HC"/>
    <property type="match status" value="2"/>
</dbReference>
<keyword evidence="5" id="KW-1185">Reference proteome</keyword>
<feature type="compositionally biased region" description="Basic and acidic residues" evidence="2">
    <location>
        <begin position="608"/>
        <end position="617"/>
    </location>
</feature>
<reference evidence="4 5" key="1">
    <citation type="journal article" date="2024" name="bioRxiv">
        <title>A reference genome for Trichogramma kaykai: A tiny desert-dwelling parasitoid wasp with competing sex-ratio distorters.</title>
        <authorList>
            <person name="Culotta J."/>
            <person name="Lindsey A.R."/>
        </authorList>
    </citation>
    <scope>NUCLEOTIDE SEQUENCE [LARGE SCALE GENOMIC DNA]</scope>
    <source>
        <strain evidence="4 5">KSX58</strain>
    </source>
</reference>
<accession>A0ABD2WXH6</accession>